<gene>
    <name evidence="10" type="ORF">SAPINGB_P003996</name>
</gene>
<organism evidence="10 11">
    <name type="scientific">Magnusiomyces paraingens</name>
    <dbReference type="NCBI Taxonomy" id="2606893"/>
    <lineage>
        <taxon>Eukaryota</taxon>
        <taxon>Fungi</taxon>
        <taxon>Dikarya</taxon>
        <taxon>Ascomycota</taxon>
        <taxon>Saccharomycotina</taxon>
        <taxon>Dipodascomycetes</taxon>
        <taxon>Dipodascales</taxon>
        <taxon>Dipodascaceae</taxon>
        <taxon>Magnusiomyces</taxon>
    </lineage>
</organism>
<evidence type="ECO:0000256" key="1">
    <source>
        <dbReference type="ARBA" id="ARBA00003659"/>
    </source>
</evidence>
<evidence type="ECO:0000256" key="9">
    <source>
        <dbReference type="ARBA" id="ARBA00023140"/>
    </source>
</evidence>
<evidence type="ECO:0000256" key="2">
    <source>
        <dbReference type="ARBA" id="ARBA00004549"/>
    </source>
</evidence>
<keyword evidence="6" id="KW-0812">Transmembrane</keyword>
<dbReference type="EMBL" id="CABVLU010000003">
    <property type="protein sequence ID" value="VVT54279.1"/>
    <property type="molecule type" value="Genomic_DNA"/>
</dbReference>
<keyword evidence="5" id="KW-0962">Peroxisome biogenesis</keyword>
<keyword evidence="9" id="KW-0576">Peroxisome</keyword>
<dbReference type="Pfam" id="PF12827">
    <property type="entry name" value="Peroxin-22"/>
    <property type="match status" value="1"/>
</dbReference>
<evidence type="ECO:0000256" key="8">
    <source>
        <dbReference type="ARBA" id="ARBA00023136"/>
    </source>
</evidence>
<keyword evidence="11" id="KW-1185">Reference proteome</keyword>
<dbReference type="GO" id="GO:0007031">
    <property type="term" value="P:peroxisome organization"/>
    <property type="evidence" value="ECO:0007669"/>
    <property type="project" value="UniProtKB-KW"/>
</dbReference>
<sequence>MPRPRRQNAPPVALIATLGAAAVAAAAAAYFYFSSAPSSKESLQLPHKQISEPKKKTSTQQVAIILSKDLIENGDVPFADLLAKFPNLVFIYFPADFSEEGEEEEENEDLPRDIEQLQLPDPIAEVIDIAKDSYKFLPCGTATGATHIVKHLRPQVLVVPRSHNDREDRQVKEQDVTRFVGSVQEIEDDAADFFASMLV</sequence>
<dbReference type="Proteomes" id="UP000398389">
    <property type="component" value="Unassembled WGS sequence"/>
</dbReference>
<evidence type="ECO:0000313" key="11">
    <source>
        <dbReference type="Proteomes" id="UP000398389"/>
    </source>
</evidence>
<protein>
    <recommendedName>
        <fullName evidence="4">Peroxisome assembly protein 22</fullName>
    </recommendedName>
</protein>
<dbReference type="InterPro" id="IPR038613">
    <property type="entry name" value="Peroxin-22_C_sf"/>
</dbReference>
<evidence type="ECO:0000256" key="5">
    <source>
        <dbReference type="ARBA" id="ARBA00022593"/>
    </source>
</evidence>
<name>A0A5E8BUG0_9ASCO</name>
<reference evidence="10 11" key="1">
    <citation type="submission" date="2019-09" db="EMBL/GenBank/DDBJ databases">
        <authorList>
            <person name="Brejova B."/>
        </authorList>
    </citation>
    <scope>NUCLEOTIDE SEQUENCE [LARGE SCALE GENOMIC DNA]</scope>
</reference>
<dbReference type="RefSeq" id="XP_031854602.1">
    <property type="nucleotide sequence ID" value="XM_031998711.1"/>
</dbReference>
<comment type="similarity">
    <text evidence="3">Belongs to the peroxin-22 family.</text>
</comment>
<comment type="subcellular location">
    <subcellularLocation>
        <location evidence="2">Peroxisome membrane</location>
        <topology evidence="2">Single-pass membrane protein</topology>
    </subcellularLocation>
</comment>
<evidence type="ECO:0000256" key="7">
    <source>
        <dbReference type="ARBA" id="ARBA00022989"/>
    </source>
</evidence>
<evidence type="ECO:0000256" key="4">
    <source>
        <dbReference type="ARBA" id="ARBA00018967"/>
    </source>
</evidence>
<dbReference type="AlphaFoldDB" id="A0A5E8BUG0"/>
<keyword evidence="8" id="KW-0472">Membrane</keyword>
<dbReference type="InterPro" id="IPR024359">
    <property type="entry name" value="Peroxin-22"/>
</dbReference>
<dbReference type="GO" id="GO:0005778">
    <property type="term" value="C:peroxisomal membrane"/>
    <property type="evidence" value="ECO:0007669"/>
    <property type="project" value="UniProtKB-SubCell"/>
</dbReference>
<accession>A0A5E8BUG0</accession>
<evidence type="ECO:0000313" key="10">
    <source>
        <dbReference type="EMBL" id="VVT54279.1"/>
    </source>
</evidence>
<evidence type="ECO:0000256" key="6">
    <source>
        <dbReference type="ARBA" id="ARBA00022692"/>
    </source>
</evidence>
<evidence type="ECO:0000256" key="3">
    <source>
        <dbReference type="ARBA" id="ARBA00009642"/>
    </source>
</evidence>
<keyword evidence="7" id="KW-1133">Transmembrane helix</keyword>
<comment type="function">
    <text evidence="1">Involved in peroxisome biogenesis.</text>
</comment>
<dbReference type="Gene3D" id="3.40.50.11730">
    <property type="entry name" value="Peroxisome assembly protein 22"/>
    <property type="match status" value="1"/>
</dbReference>
<dbReference type="GeneID" id="43582811"/>
<proteinExistence type="inferred from homology"/>